<evidence type="ECO:0000256" key="2">
    <source>
        <dbReference type="PROSITE-ProRule" id="PRU00117"/>
    </source>
</evidence>
<keyword evidence="7" id="KW-1185">Reference proteome</keyword>
<evidence type="ECO:0008006" key="8">
    <source>
        <dbReference type="Google" id="ProtNLM"/>
    </source>
</evidence>
<feature type="compositionally biased region" description="Basic and acidic residues" evidence="3">
    <location>
        <begin position="604"/>
        <end position="613"/>
    </location>
</feature>
<reference evidence="6" key="1">
    <citation type="journal article" date="2020" name="Stud. Mycol.">
        <title>101 Dothideomycetes genomes: a test case for predicting lifestyles and emergence of pathogens.</title>
        <authorList>
            <person name="Haridas S."/>
            <person name="Albert R."/>
            <person name="Binder M."/>
            <person name="Bloem J."/>
            <person name="Labutti K."/>
            <person name="Salamov A."/>
            <person name="Andreopoulos B."/>
            <person name="Baker S."/>
            <person name="Barry K."/>
            <person name="Bills G."/>
            <person name="Bluhm B."/>
            <person name="Cannon C."/>
            <person name="Castanera R."/>
            <person name="Culley D."/>
            <person name="Daum C."/>
            <person name="Ezra D."/>
            <person name="Gonzalez J."/>
            <person name="Henrissat B."/>
            <person name="Kuo A."/>
            <person name="Liang C."/>
            <person name="Lipzen A."/>
            <person name="Lutzoni F."/>
            <person name="Magnuson J."/>
            <person name="Mondo S."/>
            <person name="Nolan M."/>
            <person name="Ohm R."/>
            <person name="Pangilinan J."/>
            <person name="Park H.-J."/>
            <person name="Ramirez L."/>
            <person name="Alfaro M."/>
            <person name="Sun H."/>
            <person name="Tritt A."/>
            <person name="Yoshinaga Y."/>
            <person name="Zwiers L.-H."/>
            <person name="Turgeon B."/>
            <person name="Goodwin S."/>
            <person name="Spatafora J."/>
            <person name="Crous P."/>
            <person name="Grigoriev I."/>
        </authorList>
    </citation>
    <scope>NUCLEOTIDE SEQUENCE</scope>
    <source>
        <strain evidence="6">CBS 116005</strain>
    </source>
</reference>
<protein>
    <recommendedName>
        <fullName evidence="8">Flavin reductase like domain-containing protein</fullName>
    </recommendedName>
</protein>
<dbReference type="EMBL" id="ML995888">
    <property type="protein sequence ID" value="KAF2765567.1"/>
    <property type="molecule type" value="Genomic_DNA"/>
</dbReference>
<name>A0A6G1KY90_9PEZI</name>
<dbReference type="Proteomes" id="UP000799436">
    <property type="component" value="Unassembled WGS sequence"/>
</dbReference>
<sequence>MYRHDLARRRFYQAFYDWTLVTSPTLALEHRTCAHVYRRRLTSSAREWQAQSGDDITKHQRPSSQDADPPIRLSNRRPRRTSSGAASWLSNPVRSSSAKPSDSLQAWEEVIRYRSLHTILLEVALPVVVVAQLLTGRYSKGMRRLAEESGATIELGATYRTKGGEKELRSVAVSGTFEEVQKVAAVFQDHKTVKNQEVKAGMKSSGHRLSGNANVAAVSDSTTSGGTGYAGLQRNRGAELDGATTSTAATAVPGQHSSRQSRLYPRSASKQMKMAWREIAPVRDENNPSAQKLSCELPIPTPILHVIQKEHGEGLEGLMSRFSKHNVHIQLGDAEYVGSCRVPGHLQQFCETLLSSVIVTASDPTARKSVLDGIMGTYKYLTGAVVGRDGDEARAEIDKWIERAKQPWMEFWNQPVVSEEEVQSKDIEVGTFVVRQRPSRQPSAQPDPVEDYFAAAERRLDTWIVEIMLPQAEWDSIDRRGQWTVQVIAQRFGIEIEFVKEGFEAAILGSLQGKTVLARPAKLVGPLEGVFRSIGALVAFMGQPVIKAALGKKPKGDNRSVQSEQGGHEPNNLSTQSGSADQDAVKADKTPFVPGPAGVQLDRVGQDASREPEAPSEPDNVTTRLQVAGSTPSARVHNADKLLGSDGRRLGHIRRKSACKITRVGAEENGLFELTGTPQNVHKATAMIRDFVGTQKISVSDELAVIQAAEEKMQEDVKTVLRPLTHPVVIITSRMAMDSGSDKPQRQELVDQFRGVTVSSFNTVTLGNPGPPIVSFNLKVPSRTWGALAESRYMCVHILSATPSAAAVAQLFTKPYEEPGEPFKLLFKAGGLVAPKNPRDPKGAPEIWMAGVILARMKARLMAEKCIHVADHVVALAQVDEVEFVPEIRKETSDGSFVTGKVSVAEARRRVEEAIGLAYAKRGYRSLGQDVDAGDLPVVRPWPKDEGLAAGGSVSLGGMERADAEYASMSSSKELDVTRRQNNMTAPNQTGALGVSDIPETAERSEPLELPSQKTPFTAQPTNEPITGRLHMMEDLAKIRRRAAQDEENDYDLGFIKETGDRPLKLNQEFDSVLGNAGSDYTSGKRNEALLPQGTRPFSTVVRRRLYSTTTAPAIDEEKPEHKETPSKPADYVIDSSLLTQSINDFLGLPTTSAREIPPMRALLKAQKAAVQASQQLQDALSDGSLTPQQSLALETEIATNERKVAKQLALRANHDLKKMLDTGKVDFRRVGWLEQTVEKGMVVVVEEARLLRAMYDRGEIGEIVFEKAKKMFEARHAELNEGAVRLRMMAEEEDEGF</sequence>
<dbReference type="PANTHER" id="PTHR30466:SF1">
    <property type="entry name" value="FMN REDUCTASE (NADH) RUTF"/>
    <property type="match status" value="1"/>
</dbReference>
<evidence type="ECO:0000256" key="3">
    <source>
        <dbReference type="SAM" id="MobiDB-lite"/>
    </source>
</evidence>
<feature type="region of interest" description="Disordered" evidence="3">
    <location>
        <begin position="48"/>
        <end position="99"/>
    </location>
</feature>
<dbReference type="InterPro" id="IPR004088">
    <property type="entry name" value="KH_dom_type_1"/>
</dbReference>
<dbReference type="InterPro" id="IPR004087">
    <property type="entry name" value="KH_dom"/>
</dbReference>
<dbReference type="Pfam" id="PF00013">
    <property type="entry name" value="KH_1"/>
    <property type="match status" value="1"/>
</dbReference>
<feature type="domain" description="K Homology" evidence="4">
    <location>
        <begin position="117"/>
        <end position="192"/>
    </location>
</feature>
<dbReference type="InterPro" id="IPR050268">
    <property type="entry name" value="NADH-dep_flavin_reductase"/>
</dbReference>
<feature type="compositionally biased region" description="Basic and acidic residues" evidence="3">
    <location>
        <begin position="1116"/>
        <end position="1126"/>
    </location>
</feature>
<dbReference type="OrthoDB" id="2015405at2759"/>
<feature type="compositionally biased region" description="Polar residues" evidence="3">
    <location>
        <begin position="1012"/>
        <end position="1025"/>
    </location>
</feature>
<organism evidence="6 7">
    <name type="scientific">Teratosphaeria nubilosa</name>
    <dbReference type="NCBI Taxonomy" id="161662"/>
    <lineage>
        <taxon>Eukaryota</taxon>
        <taxon>Fungi</taxon>
        <taxon>Dikarya</taxon>
        <taxon>Ascomycota</taxon>
        <taxon>Pezizomycotina</taxon>
        <taxon>Dothideomycetes</taxon>
        <taxon>Dothideomycetidae</taxon>
        <taxon>Mycosphaerellales</taxon>
        <taxon>Teratosphaeriaceae</taxon>
        <taxon>Teratosphaeria</taxon>
    </lineage>
</organism>
<proteinExistence type="predicted"/>
<evidence type="ECO:0000259" key="5">
    <source>
        <dbReference type="SMART" id="SM00903"/>
    </source>
</evidence>
<keyword evidence="2" id="KW-0694">RNA-binding</keyword>
<keyword evidence="1" id="KW-0560">Oxidoreductase</keyword>
<feature type="compositionally biased region" description="Polar residues" evidence="3">
    <location>
        <begin position="559"/>
        <end position="580"/>
    </location>
</feature>
<accession>A0A6G1KY90</accession>
<feature type="compositionally biased region" description="Polar residues" evidence="3">
    <location>
        <begin position="81"/>
        <end position="99"/>
    </location>
</feature>
<dbReference type="SUPFAM" id="SSF54791">
    <property type="entry name" value="Eukaryotic type KH-domain (KH-domain type I)"/>
    <property type="match status" value="1"/>
</dbReference>
<dbReference type="InterPro" id="IPR002563">
    <property type="entry name" value="Flavin_Rdtase-like_dom"/>
</dbReference>
<dbReference type="PROSITE" id="PS50084">
    <property type="entry name" value="KH_TYPE_1"/>
    <property type="match status" value="1"/>
</dbReference>
<dbReference type="InterPro" id="IPR012349">
    <property type="entry name" value="Split_barrel_FMN-bd"/>
</dbReference>
<feature type="region of interest" description="Disordered" evidence="3">
    <location>
        <begin position="1109"/>
        <end position="1129"/>
    </location>
</feature>
<dbReference type="SUPFAM" id="SSF50475">
    <property type="entry name" value="FMN-binding split barrel"/>
    <property type="match status" value="1"/>
</dbReference>
<dbReference type="PANTHER" id="PTHR30466">
    <property type="entry name" value="FLAVIN REDUCTASE"/>
    <property type="match status" value="1"/>
</dbReference>
<dbReference type="CDD" id="cd00105">
    <property type="entry name" value="KH-I"/>
    <property type="match status" value="1"/>
</dbReference>
<feature type="compositionally biased region" description="Polar residues" evidence="3">
    <location>
        <begin position="243"/>
        <end position="261"/>
    </location>
</feature>
<feature type="domain" description="K Homology" evidence="4">
    <location>
        <begin position="619"/>
        <end position="693"/>
    </location>
</feature>
<evidence type="ECO:0000256" key="1">
    <source>
        <dbReference type="ARBA" id="ARBA00023002"/>
    </source>
</evidence>
<feature type="compositionally biased region" description="Polar residues" evidence="3">
    <location>
        <begin position="619"/>
        <end position="633"/>
    </location>
</feature>
<dbReference type="SMART" id="SM00322">
    <property type="entry name" value="KH"/>
    <property type="match status" value="2"/>
</dbReference>
<dbReference type="SMART" id="SM00903">
    <property type="entry name" value="Flavin_Reduct"/>
    <property type="match status" value="1"/>
</dbReference>
<feature type="domain" description="Flavin reductase like" evidence="5">
    <location>
        <begin position="721"/>
        <end position="899"/>
    </location>
</feature>
<gene>
    <name evidence="6" type="ORF">EJ03DRAFT_338957</name>
</gene>
<dbReference type="GO" id="GO:0042602">
    <property type="term" value="F:riboflavin reductase (NADPH) activity"/>
    <property type="evidence" value="ECO:0007669"/>
    <property type="project" value="TreeGrafter"/>
</dbReference>
<evidence type="ECO:0000313" key="7">
    <source>
        <dbReference type="Proteomes" id="UP000799436"/>
    </source>
</evidence>
<evidence type="ECO:0000313" key="6">
    <source>
        <dbReference type="EMBL" id="KAF2765567.1"/>
    </source>
</evidence>
<dbReference type="Gene3D" id="2.30.110.10">
    <property type="entry name" value="Electron Transport, Fmn-binding Protein, Chain A"/>
    <property type="match status" value="1"/>
</dbReference>
<dbReference type="GO" id="GO:0010181">
    <property type="term" value="F:FMN binding"/>
    <property type="evidence" value="ECO:0007669"/>
    <property type="project" value="InterPro"/>
</dbReference>
<evidence type="ECO:0000259" key="4">
    <source>
        <dbReference type="SMART" id="SM00322"/>
    </source>
</evidence>
<dbReference type="GO" id="GO:0003723">
    <property type="term" value="F:RNA binding"/>
    <property type="evidence" value="ECO:0007669"/>
    <property type="project" value="UniProtKB-UniRule"/>
</dbReference>
<feature type="region of interest" description="Disordered" evidence="3">
    <location>
        <begin position="238"/>
        <end position="267"/>
    </location>
</feature>
<feature type="region of interest" description="Disordered" evidence="3">
    <location>
        <begin position="551"/>
        <end position="633"/>
    </location>
</feature>
<dbReference type="Pfam" id="PF01613">
    <property type="entry name" value="Flavin_Reduct"/>
    <property type="match status" value="1"/>
</dbReference>
<feature type="region of interest" description="Disordered" evidence="3">
    <location>
        <begin position="1003"/>
        <end position="1025"/>
    </location>
</feature>
<dbReference type="InterPro" id="IPR036612">
    <property type="entry name" value="KH_dom_type_1_sf"/>
</dbReference>